<feature type="compositionally biased region" description="Basic residues" evidence="1">
    <location>
        <begin position="131"/>
        <end position="147"/>
    </location>
</feature>
<keyword evidence="3" id="KW-1185">Reference proteome</keyword>
<name>A0A9D4TCK0_RHISA</name>
<protein>
    <submittedName>
        <fullName evidence="2">Uncharacterized protein</fullName>
    </submittedName>
</protein>
<gene>
    <name evidence="2" type="ORF">HPB52_024208</name>
</gene>
<accession>A0A9D4TCK0</accession>
<feature type="compositionally biased region" description="Polar residues" evidence="1">
    <location>
        <begin position="47"/>
        <end position="59"/>
    </location>
</feature>
<organism evidence="2 3">
    <name type="scientific">Rhipicephalus sanguineus</name>
    <name type="common">Brown dog tick</name>
    <name type="synonym">Ixodes sanguineus</name>
    <dbReference type="NCBI Taxonomy" id="34632"/>
    <lineage>
        <taxon>Eukaryota</taxon>
        <taxon>Metazoa</taxon>
        <taxon>Ecdysozoa</taxon>
        <taxon>Arthropoda</taxon>
        <taxon>Chelicerata</taxon>
        <taxon>Arachnida</taxon>
        <taxon>Acari</taxon>
        <taxon>Parasitiformes</taxon>
        <taxon>Ixodida</taxon>
        <taxon>Ixodoidea</taxon>
        <taxon>Ixodidae</taxon>
        <taxon>Rhipicephalinae</taxon>
        <taxon>Rhipicephalus</taxon>
        <taxon>Rhipicephalus</taxon>
    </lineage>
</organism>
<reference evidence="2" key="1">
    <citation type="journal article" date="2020" name="Cell">
        <title>Large-Scale Comparative Analyses of Tick Genomes Elucidate Their Genetic Diversity and Vector Capacities.</title>
        <authorList>
            <consortium name="Tick Genome and Microbiome Consortium (TIGMIC)"/>
            <person name="Jia N."/>
            <person name="Wang J."/>
            <person name="Shi W."/>
            <person name="Du L."/>
            <person name="Sun Y."/>
            <person name="Zhan W."/>
            <person name="Jiang J.F."/>
            <person name="Wang Q."/>
            <person name="Zhang B."/>
            <person name="Ji P."/>
            <person name="Bell-Sakyi L."/>
            <person name="Cui X.M."/>
            <person name="Yuan T.T."/>
            <person name="Jiang B.G."/>
            <person name="Yang W.F."/>
            <person name="Lam T.T."/>
            <person name="Chang Q.C."/>
            <person name="Ding S.J."/>
            <person name="Wang X.J."/>
            <person name="Zhu J.G."/>
            <person name="Ruan X.D."/>
            <person name="Zhao L."/>
            <person name="Wei J.T."/>
            <person name="Ye R.Z."/>
            <person name="Que T.C."/>
            <person name="Du C.H."/>
            <person name="Zhou Y.H."/>
            <person name="Cheng J.X."/>
            <person name="Dai P.F."/>
            <person name="Guo W.B."/>
            <person name="Han X.H."/>
            <person name="Huang E.J."/>
            <person name="Li L.F."/>
            <person name="Wei W."/>
            <person name="Gao Y.C."/>
            <person name="Liu J.Z."/>
            <person name="Shao H.Z."/>
            <person name="Wang X."/>
            <person name="Wang C.C."/>
            <person name="Yang T.C."/>
            <person name="Huo Q.B."/>
            <person name="Li W."/>
            <person name="Chen H.Y."/>
            <person name="Chen S.E."/>
            <person name="Zhou L.G."/>
            <person name="Ni X.B."/>
            <person name="Tian J.H."/>
            <person name="Sheng Y."/>
            <person name="Liu T."/>
            <person name="Pan Y.S."/>
            <person name="Xia L.Y."/>
            <person name="Li J."/>
            <person name="Zhao F."/>
            <person name="Cao W.C."/>
        </authorList>
    </citation>
    <scope>NUCLEOTIDE SEQUENCE</scope>
    <source>
        <strain evidence="2">Rsan-2018</strain>
    </source>
</reference>
<sequence length="367" mass="40262">MVQRSSGGAAIARAHGQVSHGLCIFTLLHRLKFALLRLKSDPPLQGTPGTVGNHHSTPASRRFTARSVPERVPGRGMEVVVDGTPITDEKLNDGSWSHTALAMQRRYRLPDPEHRSDAADNAAADAQRGKPAPRRARPPPARKRRPLPRLPPEDYKIVLRPQGSLNLADLGPARLTEALCAAAAFDSPAVLHIDQVCIHPTNNTITVSTPDEKRAMAYLKITQLKVADQSCAMAVYAPAPDHSVRGIIFNAHSFESDNQIFNELRARNPTIDIVGARRLGKTRHFEVTLTGHTIPKHVRYLAFTLWVYPFTERVEACSIADKLVTGPTCVRSRNKIPAVDVVKATRNLLTAKNSLARRNASFIKAAT</sequence>
<evidence type="ECO:0000313" key="2">
    <source>
        <dbReference type="EMBL" id="KAH7985286.1"/>
    </source>
</evidence>
<feature type="region of interest" description="Disordered" evidence="1">
    <location>
        <begin position="111"/>
        <end position="154"/>
    </location>
</feature>
<reference evidence="2" key="2">
    <citation type="submission" date="2021-09" db="EMBL/GenBank/DDBJ databases">
        <authorList>
            <person name="Jia N."/>
            <person name="Wang J."/>
            <person name="Shi W."/>
            <person name="Du L."/>
            <person name="Sun Y."/>
            <person name="Zhan W."/>
            <person name="Jiang J."/>
            <person name="Wang Q."/>
            <person name="Zhang B."/>
            <person name="Ji P."/>
            <person name="Sakyi L.B."/>
            <person name="Cui X."/>
            <person name="Yuan T."/>
            <person name="Jiang B."/>
            <person name="Yang W."/>
            <person name="Lam T.T.-Y."/>
            <person name="Chang Q."/>
            <person name="Ding S."/>
            <person name="Wang X."/>
            <person name="Zhu J."/>
            <person name="Ruan X."/>
            <person name="Zhao L."/>
            <person name="Wei J."/>
            <person name="Que T."/>
            <person name="Du C."/>
            <person name="Cheng J."/>
            <person name="Dai P."/>
            <person name="Han X."/>
            <person name="Huang E."/>
            <person name="Gao Y."/>
            <person name="Liu J."/>
            <person name="Shao H."/>
            <person name="Ye R."/>
            <person name="Li L."/>
            <person name="Wei W."/>
            <person name="Wang X."/>
            <person name="Wang C."/>
            <person name="Huo Q."/>
            <person name="Li W."/>
            <person name="Guo W."/>
            <person name="Chen H."/>
            <person name="Chen S."/>
            <person name="Zhou L."/>
            <person name="Zhou L."/>
            <person name="Ni X."/>
            <person name="Tian J."/>
            <person name="Zhou Y."/>
            <person name="Sheng Y."/>
            <person name="Liu T."/>
            <person name="Pan Y."/>
            <person name="Xia L."/>
            <person name="Li J."/>
            <person name="Zhao F."/>
            <person name="Cao W."/>
        </authorList>
    </citation>
    <scope>NUCLEOTIDE SEQUENCE</scope>
    <source>
        <strain evidence="2">Rsan-2018</strain>
        <tissue evidence="2">Larvae</tissue>
    </source>
</reference>
<evidence type="ECO:0000313" key="3">
    <source>
        <dbReference type="Proteomes" id="UP000821837"/>
    </source>
</evidence>
<comment type="caution">
    <text evidence="2">The sequence shown here is derived from an EMBL/GenBank/DDBJ whole genome shotgun (WGS) entry which is preliminary data.</text>
</comment>
<dbReference type="Proteomes" id="UP000821837">
    <property type="component" value="Unassembled WGS sequence"/>
</dbReference>
<feature type="region of interest" description="Disordered" evidence="1">
    <location>
        <begin position="43"/>
        <end position="73"/>
    </location>
</feature>
<evidence type="ECO:0000256" key="1">
    <source>
        <dbReference type="SAM" id="MobiDB-lite"/>
    </source>
</evidence>
<proteinExistence type="predicted"/>
<dbReference type="AlphaFoldDB" id="A0A9D4TCK0"/>
<dbReference type="EMBL" id="JABSTV010001019">
    <property type="protein sequence ID" value="KAH7985286.1"/>
    <property type="molecule type" value="Genomic_DNA"/>
</dbReference>